<comment type="catalytic activity">
    <reaction evidence="14 15 17">
        <text>guanosine(37) in tRNA + S-adenosyl-L-methionine = N(1)-methylguanosine(37) in tRNA + S-adenosyl-L-homocysteine + H(+)</text>
        <dbReference type="Rhea" id="RHEA:36899"/>
        <dbReference type="Rhea" id="RHEA-COMP:10145"/>
        <dbReference type="Rhea" id="RHEA-COMP:10147"/>
        <dbReference type="ChEBI" id="CHEBI:15378"/>
        <dbReference type="ChEBI" id="CHEBI:57856"/>
        <dbReference type="ChEBI" id="CHEBI:59789"/>
        <dbReference type="ChEBI" id="CHEBI:73542"/>
        <dbReference type="ChEBI" id="CHEBI:74269"/>
        <dbReference type="EC" id="2.1.1.228"/>
    </reaction>
</comment>
<keyword evidence="11 15" id="KW-0819">tRNA processing</keyword>
<dbReference type="NCBIfam" id="TIGR00088">
    <property type="entry name" value="trmD"/>
    <property type="match status" value="1"/>
</dbReference>
<dbReference type="GO" id="GO:0002939">
    <property type="term" value="P:tRNA N1-guanine methylation"/>
    <property type="evidence" value="ECO:0007669"/>
    <property type="project" value="TreeGrafter"/>
</dbReference>
<proteinExistence type="inferred from homology"/>
<dbReference type="EMBL" id="MHSW01000029">
    <property type="protein sequence ID" value="OHA50750.1"/>
    <property type="molecule type" value="Genomic_DNA"/>
</dbReference>
<keyword evidence="8 15" id="KW-0489">Methyltransferase</keyword>
<gene>
    <name evidence="15" type="primary">trmD</name>
    <name evidence="19" type="ORF">A3A97_01510</name>
</gene>
<evidence type="ECO:0000256" key="15">
    <source>
        <dbReference type="HAMAP-Rule" id="MF_00605"/>
    </source>
</evidence>
<dbReference type="SUPFAM" id="SSF75217">
    <property type="entry name" value="alpha/beta knot"/>
    <property type="match status" value="1"/>
</dbReference>
<dbReference type="GO" id="GO:0005829">
    <property type="term" value="C:cytosol"/>
    <property type="evidence" value="ECO:0007669"/>
    <property type="project" value="TreeGrafter"/>
</dbReference>
<evidence type="ECO:0000256" key="13">
    <source>
        <dbReference type="ARBA" id="ARBA00033392"/>
    </source>
</evidence>
<evidence type="ECO:0000256" key="12">
    <source>
        <dbReference type="ARBA" id="ARBA00029736"/>
    </source>
</evidence>
<evidence type="ECO:0000256" key="3">
    <source>
        <dbReference type="ARBA" id="ARBA00007630"/>
    </source>
</evidence>
<evidence type="ECO:0000256" key="16">
    <source>
        <dbReference type="PIRSR" id="PIRSR000386-1"/>
    </source>
</evidence>
<evidence type="ECO:0000256" key="10">
    <source>
        <dbReference type="ARBA" id="ARBA00022691"/>
    </source>
</evidence>
<dbReference type="InterPro" id="IPR029028">
    <property type="entry name" value="Alpha/beta_knot_MTases"/>
</dbReference>
<evidence type="ECO:0000256" key="1">
    <source>
        <dbReference type="ARBA" id="ARBA00002634"/>
    </source>
</evidence>
<comment type="subcellular location">
    <subcellularLocation>
        <location evidence="2 15 17">Cytoplasm</location>
    </subcellularLocation>
</comment>
<dbReference type="InterPro" id="IPR023148">
    <property type="entry name" value="tRNA_m1G_MeTrfase_C_sf"/>
</dbReference>
<dbReference type="Gene3D" id="3.40.1280.10">
    <property type="match status" value="1"/>
</dbReference>
<protein>
    <recommendedName>
        <fullName evidence="6 15">tRNA (guanine-N(1)-)-methyltransferase</fullName>
        <ecNumber evidence="5 15">2.1.1.228</ecNumber>
    </recommendedName>
    <alternativeName>
        <fullName evidence="12 15">M1G-methyltransferase</fullName>
    </alternativeName>
    <alternativeName>
        <fullName evidence="13 15">tRNA [GM37] methyltransferase</fullName>
    </alternativeName>
</protein>
<evidence type="ECO:0000313" key="20">
    <source>
        <dbReference type="Proteomes" id="UP000176951"/>
    </source>
</evidence>
<evidence type="ECO:0000256" key="7">
    <source>
        <dbReference type="ARBA" id="ARBA00022490"/>
    </source>
</evidence>
<dbReference type="InterPro" id="IPR016009">
    <property type="entry name" value="tRNA_MeTrfase_TRMD/TRM10"/>
</dbReference>
<dbReference type="InterPro" id="IPR029026">
    <property type="entry name" value="tRNA_m1G_MTases_N"/>
</dbReference>
<comment type="caution">
    <text evidence="19">The sequence shown here is derived from an EMBL/GenBank/DDBJ whole genome shotgun (WGS) entry which is preliminary data.</text>
</comment>
<dbReference type="Pfam" id="PF01746">
    <property type="entry name" value="tRNA_m1G_MT"/>
    <property type="match status" value="1"/>
</dbReference>
<evidence type="ECO:0000256" key="17">
    <source>
        <dbReference type="RuleBase" id="RU003464"/>
    </source>
</evidence>
<keyword evidence="7 15" id="KW-0963">Cytoplasm</keyword>
<keyword evidence="10 15" id="KW-0949">S-adenosyl-L-methionine</keyword>
<evidence type="ECO:0000256" key="2">
    <source>
        <dbReference type="ARBA" id="ARBA00004496"/>
    </source>
</evidence>
<dbReference type="PANTHER" id="PTHR46417">
    <property type="entry name" value="TRNA (GUANINE-N(1)-)-METHYLTRANSFERASE"/>
    <property type="match status" value="1"/>
</dbReference>
<evidence type="ECO:0000256" key="9">
    <source>
        <dbReference type="ARBA" id="ARBA00022679"/>
    </source>
</evidence>
<reference evidence="19 20" key="1">
    <citation type="journal article" date="2016" name="Nat. Commun.">
        <title>Thousands of microbial genomes shed light on interconnected biogeochemical processes in an aquifer system.</title>
        <authorList>
            <person name="Anantharaman K."/>
            <person name="Brown C.T."/>
            <person name="Hug L.A."/>
            <person name="Sharon I."/>
            <person name="Castelle C.J."/>
            <person name="Probst A.J."/>
            <person name="Thomas B.C."/>
            <person name="Singh A."/>
            <person name="Wilkins M.J."/>
            <person name="Karaoz U."/>
            <person name="Brodie E.L."/>
            <person name="Williams K.H."/>
            <person name="Hubbard S.S."/>
            <person name="Banfield J.F."/>
        </authorList>
    </citation>
    <scope>NUCLEOTIDE SEQUENCE [LARGE SCALE GENOMIC DNA]</scope>
</reference>
<dbReference type="Gene3D" id="1.10.1270.20">
    <property type="entry name" value="tRNA(m1g37)methyltransferase, domain 2"/>
    <property type="match status" value="1"/>
</dbReference>
<dbReference type="PANTHER" id="PTHR46417:SF1">
    <property type="entry name" value="TRNA (GUANINE-N(1)-)-METHYLTRANSFERASE"/>
    <property type="match status" value="1"/>
</dbReference>
<evidence type="ECO:0000313" key="19">
    <source>
        <dbReference type="EMBL" id="OHA50750.1"/>
    </source>
</evidence>
<dbReference type="FunFam" id="3.40.1280.10:FF:000001">
    <property type="entry name" value="tRNA (guanine-N(1)-)-methyltransferase"/>
    <property type="match status" value="1"/>
</dbReference>
<dbReference type="AlphaFoldDB" id="A0A1G2PQX3"/>
<dbReference type="InterPro" id="IPR002649">
    <property type="entry name" value="tRNA_m1G_MeTrfase_TrmD"/>
</dbReference>
<dbReference type="EC" id="2.1.1.228" evidence="5 15"/>
<dbReference type="NCBIfam" id="NF000648">
    <property type="entry name" value="PRK00026.1"/>
    <property type="match status" value="1"/>
</dbReference>
<dbReference type="Proteomes" id="UP000176951">
    <property type="component" value="Unassembled WGS sequence"/>
</dbReference>
<sequence>MLRFTILTIFPDMFSPYLGESIMARAIKNKKISVKTVDIRKFTKDRHHTVDEKPYGGGAGMLLKIEPIYRAVNSVTARKFKVQNPNSKTRIILFSAKGKQFTQQDAKRLSKYENLILICGRYEGVDERVAKYIADEEVSVGPYVLSGGELPALTIIDSVSRMVSGVLGNKDSLKEESFSLKDKEGEYPQYTRPEIFYPNPNPPFANRRRRKKKSWRVPGVLLGGNHASIKAWREKH</sequence>
<feature type="domain" description="tRNA methyltransferase TRMD/TRM10-type" evidence="18">
    <location>
        <begin position="2"/>
        <end position="235"/>
    </location>
</feature>
<evidence type="ECO:0000256" key="11">
    <source>
        <dbReference type="ARBA" id="ARBA00022694"/>
    </source>
</evidence>
<keyword evidence="9 15" id="KW-0808">Transferase</keyword>
<comment type="caution">
    <text evidence="15">Lacks conserved residue(s) required for the propagation of feature annotation.</text>
</comment>
<feature type="binding site" evidence="15 16">
    <location>
        <position position="120"/>
    </location>
    <ligand>
        <name>S-adenosyl-L-methionine</name>
        <dbReference type="ChEBI" id="CHEBI:59789"/>
    </ligand>
</feature>
<name>A0A1G2PQX3_9BACT</name>
<evidence type="ECO:0000256" key="6">
    <source>
        <dbReference type="ARBA" id="ARBA00014679"/>
    </source>
</evidence>
<evidence type="ECO:0000256" key="4">
    <source>
        <dbReference type="ARBA" id="ARBA00011738"/>
    </source>
</evidence>
<evidence type="ECO:0000256" key="8">
    <source>
        <dbReference type="ARBA" id="ARBA00022603"/>
    </source>
</evidence>
<accession>A0A1G2PQX3</accession>
<comment type="function">
    <text evidence="1 15 17">Specifically methylates guanosine-37 in various tRNAs.</text>
</comment>
<dbReference type="CDD" id="cd18080">
    <property type="entry name" value="TrmD-like"/>
    <property type="match status" value="1"/>
</dbReference>
<dbReference type="GO" id="GO:0052906">
    <property type="term" value="F:tRNA (guanine(37)-N1)-methyltransferase activity"/>
    <property type="evidence" value="ECO:0007669"/>
    <property type="project" value="UniProtKB-UniRule"/>
</dbReference>
<comment type="subunit">
    <text evidence="4 15 17">Homodimer.</text>
</comment>
<evidence type="ECO:0000256" key="14">
    <source>
        <dbReference type="ARBA" id="ARBA00047783"/>
    </source>
</evidence>
<dbReference type="HAMAP" id="MF_00605">
    <property type="entry name" value="TrmD"/>
    <property type="match status" value="1"/>
</dbReference>
<organism evidence="19 20">
    <name type="scientific">Candidatus Terrybacteria bacterium RIFCSPLOWO2_01_FULL_40_23</name>
    <dbReference type="NCBI Taxonomy" id="1802366"/>
    <lineage>
        <taxon>Bacteria</taxon>
        <taxon>Candidatus Terryibacteriota</taxon>
    </lineage>
</organism>
<evidence type="ECO:0000256" key="5">
    <source>
        <dbReference type="ARBA" id="ARBA00012807"/>
    </source>
</evidence>
<comment type="similarity">
    <text evidence="3 15 17">Belongs to the RNA methyltransferase TrmD family.</text>
</comment>
<evidence type="ECO:0000259" key="18">
    <source>
        <dbReference type="Pfam" id="PF01746"/>
    </source>
</evidence>
<dbReference type="PIRSF" id="PIRSF000386">
    <property type="entry name" value="tRNA_mtase"/>
    <property type="match status" value="1"/>
</dbReference>